<name>A0ABQ9XMB9_9EUKA</name>
<evidence type="ECO:0000256" key="1">
    <source>
        <dbReference type="SAM" id="MobiDB-lite"/>
    </source>
</evidence>
<organism evidence="2 3">
    <name type="scientific">Blattamonas nauphoetae</name>
    <dbReference type="NCBI Taxonomy" id="2049346"/>
    <lineage>
        <taxon>Eukaryota</taxon>
        <taxon>Metamonada</taxon>
        <taxon>Preaxostyla</taxon>
        <taxon>Oxymonadida</taxon>
        <taxon>Blattamonas</taxon>
    </lineage>
</organism>
<gene>
    <name evidence="2" type="ORF">BLNAU_13054</name>
</gene>
<protein>
    <submittedName>
        <fullName evidence="2">Uncharacterized protein</fullName>
    </submittedName>
</protein>
<proteinExistence type="predicted"/>
<dbReference type="EMBL" id="JARBJD010000110">
    <property type="protein sequence ID" value="KAK2951954.1"/>
    <property type="molecule type" value="Genomic_DNA"/>
</dbReference>
<sequence>MLHPKQRYPIIHSLFIEASCSPSDVYTTQSFPFATPRPDIIPFPPPEIIDVLQTSYDLAPLLVACGRYHSPSTIQSLVTRSANEIRPLPPKQHSPLLQTILSNTILSTYLQQERIKMEEQMRFEEHIKKGRAIYERMVTEPLASPPNEQPPTATSPLSSSISALHKLVKTVQIQQQQRKEHPPISLFSDNPQPIDTEELERKEKEMNEYGKKLISQKLNEIKAKNIAETEAAQPSETNDPNIGDASKDINTLRKLLKIRPQSRIKPESLRFKHILFTFTPPTETFPQAKPENVVLVDLGKQLAYRNPSEISSALHRRRRECDKQHRTHRSRSSGTARRRPDPEPPQIQIPPAAKRPQIDPSPDRSDSTQKKTRQKTIPAVKSETMMISVPDPLPLPQNGTQPFGFVYPKPRNPRNPQEQDKRSECMGSHLRDFDRIIPPNIRGKVSTTSRLVQEYLSTSRFKSIMGNAAETEKAHIPNEIPNSLVCLTEFGMMESHYNNRVSVQSQSSKLNSKVHECYHRFLPKK</sequence>
<feature type="region of interest" description="Disordered" evidence="1">
    <location>
        <begin position="172"/>
        <end position="193"/>
    </location>
</feature>
<evidence type="ECO:0000313" key="3">
    <source>
        <dbReference type="Proteomes" id="UP001281761"/>
    </source>
</evidence>
<reference evidence="2 3" key="1">
    <citation type="journal article" date="2022" name="bioRxiv">
        <title>Genomics of Preaxostyla Flagellates Illuminates Evolutionary Transitions and the Path Towards Mitochondrial Loss.</title>
        <authorList>
            <person name="Novak L.V.F."/>
            <person name="Treitli S.C."/>
            <person name="Pyrih J."/>
            <person name="Halakuc P."/>
            <person name="Pipaliya S.V."/>
            <person name="Vacek V."/>
            <person name="Brzon O."/>
            <person name="Soukal P."/>
            <person name="Eme L."/>
            <person name="Dacks J.B."/>
            <person name="Karnkowska A."/>
            <person name="Elias M."/>
            <person name="Hampl V."/>
        </authorList>
    </citation>
    <scope>NUCLEOTIDE SEQUENCE [LARGE SCALE GENOMIC DNA]</scope>
    <source>
        <strain evidence="2">NAU3</strain>
        <tissue evidence="2">Gut</tissue>
    </source>
</reference>
<dbReference type="Proteomes" id="UP001281761">
    <property type="component" value="Unassembled WGS sequence"/>
</dbReference>
<evidence type="ECO:0000313" key="2">
    <source>
        <dbReference type="EMBL" id="KAK2951954.1"/>
    </source>
</evidence>
<keyword evidence="3" id="KW-1185">Reference proteome</keyword>
<comment type="caution">
    <text evidence="2">The sequence shown here is derived from an EMBL/GenBank/DDBJ whole genome shotgun (WGS) entry which is preliminary data.</text>
</comment>
<feature type="region of interest" description="Disordered" evidence="1">
    <location>
        <begin position="311"/>
        <end position="389"/>
    </location>
</feature>
<accession>A0ABQ9XMB9</accession>